<sequence length="54" mass="6131">MTTRGTTLVLHTCSACGHHVWQRDGQVADRAELLAGVQAFLEQPRVSTRRRRRT</sequence>
<accession>A0A6J4LC48</accession>
<organism evidence="1">
    <name type="scientific">uncultured Frankineae bacterium</name>
    <dbReference type="NCBI Taxonomy" id="437475"/>
    <lineage>
        <taxon>Bacteria</taxon>
        <taxon>Bacillati</taxon>
        <taxon>Actinomycetota</taxon>
        <taxon>Actinomycetes</taxon>
        <taxon>Frankiales</taxon>
        <taxon>environmental samples</taxon>
    </lineage>
</organism>
<dbReference type="EMBL" id="CADCUE010000095">
    <property type="protein sequence ID" value="CAA9327904.1"/>
    <property type="molecule type" value="Genomic_DNA"/>
</dbReference>
<reference evidence="1" key="1">
    <citation type="submission" date="2020-02" db="EMBL/GenBank/DDBJ databases">
        <authorList>
            <person name="Meier V. D."/>
        </authorList>
    </citation>
    <scope>NUCLEOTIDE SEQUENCE</scope>
    <source>
        <strain evidence="1">AVDCRST_MAG16</strain>
    </source>
</reference>
<evidence type="ECO:0000313" key="1">
    <source>
        <dbReference type="EMBL" id="CAA9327904.1"/>
    </source>
</evidence>
<dbReference type="AlphaFoldDB" id="A0A6J4LC48"/>
<protein>
    <submittedName>
        <fullName evidence="1">Uncharacterized protein</fullName>
    </submittedName>
</protein>
<name>A0A6J4LC48_9ACTN</name>
<proteinExistence type="predicted"/>
<gene>
    <name evidence="1" type="ORF">AVDCRST_MAG16-1136</name>
</gene>